<comment type="subcellular location">
    <subcellularLocation>
        <location evidence="1">Membrane</location>
        <topology evidence="1">Multi-pass membrane protein</topology>
    </subcellularLocation>
</comment>
<keyword evidence="2 5" id="KW-0812">Transmembrane</keyword>
<name>A0A6P7G898_DIAVI</name>
<dbReference type="AlphaFoldDB" id="A0A6P7G898"/>
<keyword evidence="3 5" id="KW-1133">Transmembrane helix</keyword>
<dbReference type="PANTHER" id="PTHR16521">
    <property type="entry name" value="TYPE-1 ANGIOTENSIN II RECEPTOR-ASSOCIATED PROTEIN"/>
    <property type="match status" value="1"/>
</dbReference>
<dbReference type="RefSeq" id="XP_028140770.1">
    <property type="nucleotide sequence ID" value="XM_028284969.1"/>
</dbReference>
<feature type="transmembrane region" description="Helical" evidence="5">
    <location>
        <begin position="100"/>
        <end position="120"/>
    </location>
</feature>
<proteinExistence type="predicted"/>
<keyword evidence="7" id="KW-1185">Reference proteome</keyword>
<dbReference type="Pfam" id="PF06396">
    <property type="entry name" value="AGTRAP"/>
    <property type="match status" value="1"/>
</dbReference>
<reference evidence="6" key="2">
    <citation type="submission" date="2025-05" db="UniProtKB">
        <authorList>
            <consortium name="EnsemblMetazoa"/>
        </authorList>
    </citation>
    <scope>IDENTIFICATION</scope>
</reference>
<evidence type="ECO:0000313" key="6">
    <source>
        <dbReference type="EnsemblMetazoa" id="XP_028140770.1"/>
    </source>
</evidence>
<reference evidence="8" key="1">
    <citation type="submission" date="2025-04" db="UniProtKB">
        <authorList>
            <consortium name="RefSeq"/>
        </authorList>
    </citation>
    <scope>IDENTIFICATION</scope>
    <source>
        <tissue evidence="8">Whole insect</tissue>
    </source>
</reference>
<dbReference type="EnsemblMetazoa" id="XM_028284969.2">
    <property type="protein sequence ID" value="XP_028140770.1"/>
    <property type="gene ID" value="LOC114334858"/>
</dbReference>
<dbReference type="InterPro" id="IPR009436">
    <property type="entry name" value="AGTRAP"/>
</dbReference>
<evidence type="ECO:0000256" key="1">
    <source>
        <dbReference type="ARBA" id="ARBA00004141"/>
    </source>
</evidence>
<dbReference type="GO" id="GO:0038166">
    <property type="term" value="P:angiotensin-activated signaling pathway"/>
    <property type="evidence" value="ECO:0007669"/>
    <property type="project" value="InterPro"/>
</dbReference>
<protein>
    <submittedName>
        <fullName evidence="8">Uncharacterized protein LOC114334858 isoform X1</fullName>
    </submittedName>
</protein>
<evidence type="ECO:0000313" key="7">
    <source>
        <dbReference type="Proteomes" id="UP001652700"/>
    </source>
</evidence>
<dbReference type="Proteomes" id="UP001652700">
    <property type="component" value="Unplaced"/>
</dbReference>
<gene>
    <name evidence="8" type="primary">LOC114334858</name>
</gene>
<dbReference type="OrthoDB" id="8191171at2759"/>
<accession>A0A6P7G898</accession>
<feature type="transmembrane region" description="Helical" evidence="5">
    <location>
        <begin position="20"/>
        <end position="37"/>
    </location>
</feature>
<dbReference type="InParanoid" id="A0A6P7G898"/>
<evidence type="ECO:0000256" key="2">
    <source>
        <dbReference type="ARBA" id="ARBA00022692"/>
    </source>
</evidence>
<dbReference type="PANTHER" id="PTHR16521:SF3">
    <property type="entry name" value="TYPE-1 ANGIOTENSIN II RECEPTOR-ASSOCIATED PROTEIN"/>
    <property type="match status" value="1"/>
</dbReference>
<sequence length="159" mass="18101">MKHIFDFKKINCSCSDYKTILIIVVVIHYMLSVLGALGSYNPIVYLFYNFVVIFLLIWSIYAKQEEPLKLAIVINMCSIILDALYIVAMADSLQGLKSSLSAAASLIHLIFRPFSILLLMKKDEKLNTPKPDTENPETGTQTLEDYDFPTFQKNRLVIT</sequence>
<organism evidence="8">
    <name type="scientific">Diabrotica virgifera virgifera</name>
    <name type="common">western corn rootworm</name>
    <dbReference type="NCBI Taxonomy" id="50390"/>
    <lineage>
        <taxon>Eukaryota</taxon>
        <taxon>Metazoa</taxon>
        <taxon>Ecdysozoa</taxon>
        <taxon>Arthropoda</taxon>
        <taxon>Hexapoda</taxon>
        <taxon>Insecta</taxon>
        <taxon>Pterygota</taxon>
        <taxon>Neoptera</taxon>
        <taxon>Endopterygota</taxon>
        <taxon>Coleoptera</taxon>
        <taxon>Polyphaga</taxon>
        <taxon>Cucujiformia</taxon>
        <taxon>Chrysomeloidea</taxon>
        <taxon>Chrysomelidae</taxon>
        <taxon>Galerucinae</taxon>
        <taxon>Diabroticina</taxon>
        <taxon>Diabroticites</taxon>
        <taxon>Diabrotica</taxon>
    </lineage>
</organism>
<dbReference type="KEGG" id="dvv:114334858"/>
<evidence type="ECO:0000256" key="4">
    <source>
        <dbReference type="ARBA" id="ARBA00023136"/>
    </source>
</evidence>
<dbReference type="GeneID" id="114334858"/>
<evidence type="ECO:0000256" key="3">
    <source>
        <dbReference type="ARBA" id="ARBA00022989"/>
    </source>
</evidence>
<feature type="transmembrane region" description="Helical" evidence="5">
    <location>
        <begin position="43"/>
        <end position="61"/>
    </location>
</feature>
<feature type="transmembrane region" description="Helical" evidence="5">
    <location>
        <begin position="68"/>
        <end position="88"/>
    </location>
</feature>
<dbReference type="GO" id="GO:0005886">
    <property type="term" value="C:plasma membrane"/>
    <property type="evidence" value="ECO:0007669"/>
    <property type="project" value="TreeGrafter"/>
</dbReference>
<keyword evidence="4 5" id="KW-0472">Membrane</keyword>
<evidence type="ECO:0000256" key="5">
    <source>
        <dbReference type="SAM" id="Phobius"/>
    </source>
</evidence>
<evidence type="ECO:0000313" key="8">
    <source>
        <dbReference type="RefSeq" id="XP_028140770.1"/>
    </source>
</evidence>